<gene>
    <name evidence="1" type="ORF">H5410_017208</name>
</gene>
<sequence length="143" mass="15961">MANSSSRNRELKQCIFLEPDTSELPSKFVVFEIVLRKANADNRDTCAFVANLLILLNFGFKDVLTNRLAELGITEIKTVKIPSQAEEYMLSVHCTTQQTIEKLVPFVANLLILVNPGFKDVLTNRLTELGISEINTVKNSFAG</sequence>
<protein>
    <submittedName>
        <fullName evidence="1">Uncharacterized protein</fullName>
    </submittedName>
</protein>
<name>A0A9J5ZYS3_SOLCO</name>
<proteinExistence type="predicted"/>
<accession>A0A9J5ZYS3</accession>
<organism evidence="1 2">
    <name type="scientific">Solanum commersonii</name>
    <name type="common">Commerson's wild potato</name>
    <name type="synonym">Commerson's nightshade</name>
    <dbReference type="NCBI Taxonomy" id="4109"/>
    <lineage>
        <taxon>Eukaryota</taxon>
        <taxon>Viridiplantae</taxon>
        <taxon>Streptophyta</taxon>
        <taxon>Embryophyta</taxon>
        <taxon>Tracheophyta</taxon>
        <taxon>Spermatophyta</taxon>
        <taxon>Magnoliopsida</taxon>
        <taxon>eudicotyledons</taxon>
        <taxon>Gunneridae</taxon>
        <taxon>Pentapetalae</taxon>
        <taxon>asterids</taxon>
        <taxon>lamiids</taxon>
        <taxon>Solanales</taxon>
        <taxon>Solanaceae</taxon>
        <taxon>Solanoideae</taxon>
        <taxon>Solaneae</taxon>
        <taxon>Solanum</taxon>
    </lineage>
</organism>
<evidence type="ECO:0000313" key="1">
    <source>
        <dbReference type="EMBL" id="KAG5617384.1"/>
    </source>
</evidence>
<dbReference type="Proteomes" id="UP000824120">
    <property type="component" value="Chromosome 3"/>
</dbReference>
<keyword evidence="2" id="KW-1185">Reference proteome</keyword>
<dbReference type="AlphaFoldDB" id="A0A9J5ZYS3"/>
<dbReference type="EMBL" id="JACXVP010000003">
    <property type="protein sequence ID" value="KAG5617384.1"/>
    <property type="molecule type" value="Genomic_DNA"/>
</dbReference>
<reference evidence="1 2" key="1">
    <citation type="submission" date="2020-09" db="EMBL/GenBank/DDBJ databases">
        <title>De no assembly of potato wild relative species, Solanum commersonii.</title>
        <authorList>
            <person name="Cho K."/>
        </authorList>
    </citation>
    <scope>NUCLEOTIDE SEQUENCE [LARGE SCALE GENOMIC DNA]</scope>
    <source>
        <strain evidence="1">LZ3.2</strain>
        <tissue evidence="1">Leaf</tissue>
    </source>
</reference>
<comment type="caution">
    <text evidence="1">The sequence shown here is derived from an EMBL/GenBank/DDBJ whole genome shotgun (WGS) entry which is preliminary data.</text>
</comment>
<evidence type="ECO:0000313" key="2">
    <source>
        <dbReference type="Proteomes" id="UP000824120"/>
    </source>
</evidence>